<dbReference type="EMBL" id="JBHMEP010000002">
    <property type="protein sequence ID" value="MFB9135321.1"/>
    <property type="molecule type" value="Genomic_DNA"/>
</dbReference>
<dbReference type="RefSeq" id="WP_390192064.1">
    <property type="nucleotide sequence ID" value="NZ_JBHMEP010000002.1"/>
</dbReference>
<dbReference type="InterPro" id="IPR029058">
    <property type="entry name" value="AB_hydrolase_fold"/>
</dbReference>
<dbReference type="Pfam" id="PF00561">
    <property type="entry name" value="Abhydrolase_1"/>
    <property type="match status" value="1"/>
</dbReference>
<reference evidence="3 4" key="1">
    <citation type="submission" date="2024-09" db="EMBL/GenBank/DDBJ databases">
        <authorList>
            <person name="Sun Q."/>
            <person name="Mori K."/>
        </authorList>
    </citation>
    <scope>NUCLEOTIDE SEQUENCE [LARGE SCALE GENOMIC DNA]</scope>
    <source>
        <strain evidence="3 4">CECT 8064</strain>
    </source>
</reference>
<dbReference type="InterPro" id="IPR000639">
    <property type="entry name" value="Epox_hydrolase-like"/>
</dbReference>
<dbReference type="GO" id="GO:0016787">
    <property type="term" value="F:hydrolase activity"/>
    <property type="evidence" value="ECO:0007669"/>
    <property type="project" value="UniProtKB-KW"/>
</dbReference>
<dbReference type="Gene3D" id="3.40.50.1820">
    <property type="entry name" value="alpha/beta hydrolase"/>
    <property type="match status" value="1"/>
</dbReference>
<name>A0ABV5HP43_9VIBR</name>
<accession>A0ABV5HP43</accession>
<gene>
    <name evidence="3" type="ORF">ACFFUV_10140</name>
</gene>
<evidence type="ECO:0000313" key="4">
    <source>
        <dbReference type="Proteomes" id="UP001589645"/>
    </source>
</evidence>
<dbReference type="PRINTS" id="PR00111">
    <property type="entry name" value="ABHYDROLASE"/>
</dbReference>
<feature type="domain" description="AB hydrolase-1" evidence="2">
    <location>
        <begin position="36"/>
        <end position="154"/>
    </location>
</feature>
<comment type="caution">
    <text evidence="3">The sequence shown here is derived from an EMBL/GenBank/DDBJ whole genome shotgun (WGS) entry which is preliminary data.</text>
</comment>
<keyword evidence="1 3" id="KW-0378">Hydrolase</keyword>
<dbReference type="PRINTS" id="PR00412">
    <property type="entry name" value="EPOXHYDRLASE"/>
</dbReference>
<evidence type="ECO:0000256" key="1">
    <source>
        <dbReference type="ARBA" id="ARBA00022801"/>
    </source>
</evidence>
<evidence type="ECO:0000259" key="2">
    <source>
        <dbReference type="Pfam" id="PF00561"/>
    </source>
</evidence>
<dbReference type="SUPFAM" id="SSF53474">
    <property type="entry name" value="alpha/beta-Hydrolases"/>
    <property type="match status" value="1"/>
</dbReference>
<protein>
    <submittedName>
        <fullName evidence="3">Alpha/beta fold hydrolase</fullName>
    </submittedName>
</protein>
<evidence type="ECO:0000313" key="3">
    <source>
        <dbReference type="EMBL" id="MFB9135321.1"/>
    </source>
</evidence>
<dbReference type="PANTHER" id="PTHR43329">
    <property type="entry name" value="EPOXIDE HYDROLASE"/>
    <property type="match status" value="1"/>
</dbReference>
<dbReference type="Proteomes" id="UP001589645">
    <property type="component" value="Unassembled WGS sequence"/>
</dbReference>
<organism evidence="3 4">
    <name type="scientific">Vibrio olivae</name>
    <dbReference type="NCBI Taxonomy" id="1243002"/>
    <lineage>
        <taxon>Bacteria</taxon>
        <taxon>Pseudomonadati</taxon>
        <taxon>Pseudomonadota</taxon>
        <taxon>Gammaproteobacteria</taxon>
        <taxon>Vibrionales</taxon>
        <taxon>Vibrionaceae</taxon>
        <taxon>Vibrio</taxon>
    </lineage>
</organism>
<dbReference type="InterPro" id="IPR000073">
    <property type="entry name" value="AB_hydrolase_1"/>
</dbReference>
<sequence length="301" mass="33626">MQTIHFDEQQFWQQFSHGVVRTDMGRLHYVSGGHGPTVLLLPGWPQSWYAWRYMMPALANSGKRVIALDLPGMGDSDHPTKGYDSTTIALTLRWVIQSLAPEEKEGIEIIAHDVGAWMGYALAADHPDCVKKLVLIDAAIPGLSALPSGELTDEQVTRTWHFAFNRLTDLPEILLKDREEPFLRWLFSSKAEMGWMIDEKALAEYVRVNRLPGALRSALSYYKNAFSKQDIAINKLRAEQTLPMPVCAIGAQYGVSDLLYNTLSPLCADLRGDVIQGAGHYLPEESPQQLAAVLTDFLSSR</sequence>
<keyword evidence="4" id="KW-1185">Reference proteome</keyword>
<proteinExistence type="predicted"/>